<dbReference type="FunFam" id="3.40.630.30:FF:000047">
    <property type="entry name" value="Acetyltransferase, GNAT family"/>
    <property type="match status" value="1"/>
</dbReference>
<dbReference type="PANTHER" id="PTHR43441:SF2">
    <property type="entry name" value="FAMILY ACETYLTRANSFERASE, PUTATIVE (AFU_ORTHOLOGUE AFUA_7G00850)-RELATED"/>
    <property type="match status" value="1"/>
</dbReference>
<reference evidence="2 3" key="1">
    <citation type="journal article" date="2018" name="J. Microbiol.">
        <title>Baekduia soli gen. nov., sp. nov., a novel bacterium isolated from the soil of Baekdu Mountain and proposal of a novel family name, Baekduiaceae fam. nov.</title>
        <authorList>
            <person name="An D.S."/>
            <person name="Siddiqi M.Z."/>
            <person name="Kim K.H."/>
            <person name="Yu H.S."/>
            <person name="Im W.T."/>
        </authorList>
    </citation>
    <scope>NUCLEOTIDE SEQUENCE [LARGE SCALE GENOMIC DNA]</scope>
    <source>
        <strain evidence="2 3">BR7-21</strain>
    </source>
</reference>
<dbReference type="OrthoDB" id="9795199at2"/>
<evidence type="ECO:0000259" key="1">
    <source>
        <dbReference type="PROSITE" id="PS51186"/>
    </source>
</evidence>
<protein>
    <submittedName>
        <fullName evidence="2">GNAT family N-acetyltransferase</fullName>
    </submittedName>
</protein>
<dbReference type="Gene3D" id="3.40.630.30">
    <property type="match status" value="1"/>
</dbReference>
<organism evidence="2 3">
    <name type="scientific">Baekduia soli</name>
    <dbReference type="NCBI Taxonomy" id="496014"/>
    <lineage>
        <taxon>Bacteria</taxon>
        <taxon>Bacillati</taxon>
        <taxon>Actinomycetota</taxon>
        <taxon>Thermoleophilia</taxon>
        <taxon>Solirubrobacterales</taxon>
        <taxon>Baekduiaceae</taxon>
        <taxon>Baekduia</taxon>
    </lineage>
</organism>
<name>A0A5B8UBJ8_9ACTN</name>
<dbReference type="Proteomes" id="UP000321805">
    <property type="component" value="Chromosome"/>
</dbReference>
<keyword evidence="3" id="KW-1185">Reference proteome</keyword>
<evidence type="ECO:0000313" key="2">
    <source>
        <dbReference type="EMBL" id="QEC50001.1"/>
    </source>
</evidence>
<dbReference type="AlphaFoldDB" id="A0A5B8UBJ8"/>
<dbReference type="InterPro" id="IPR000182">
    <property type="entry name" value="GNAT_dom"/>
</dbReference>
<dbReference type="InterPro" id="IPR016181">
    <property type="entry name" value="Acyl_CoA_acyltransferase"/>
</dbReference>
<feature type="domain" description="N-acetyltransferase" evidence="1">
    <location>
        <begin position="42"/>
        <end position="183"/>
    </location>
</feature>
<dbReference type="PANTHER" id="PTHR43441">
    <property type="entry name" value="RIBOSOMAL-PROTEIN-SERINE ACETYLTRANSFERASE"/>
    <property type="match status" value="1"/>
</dbReference>
<dbReference type="GO" id="GO:0008999">
    <property type="term" value="F:protein-N-terminal-alanine acetyltransferase activity"/>
    <property type="evidence" value="ECO:0007669"/>
    <property type="project" value="TreeGrafter"/>
</dbReference>
<dbReference type="PROSITE" id="PS51186">
    <property type="entry name" value="GNAT"/>
    <property type="match status" value="1"/>
</dbReference>
<dbReference type="KEGG" id="bsol:FSW04_22145"/>
<dbReference type="InterPro" id="IPR051908">
    <property type="entry name" value="Ribosomal_N-acetyltransferase"/>
</dbReference>
<evidence type="ECO:0000313" key="3">
    <source>
        <dbReference type="Proteomes" id="UP000321805"/>
    </source>
</evidence>
<dbReference type="Pfam" id="PF13302">
    <property type="entry name" value="Acetyltransf_3"/>
    <property type="match status" value="1"/>
</dbReference>
<proteinExistence type="predicted"/>
<dbReference type="GO" id="GO:1990189">
    <property type="term" value="F:protein N-terminal-serine acetyltransferase activity"/>
    <property type="evidence" value="ECO:0007669"/>
    <property type="project" value="TreeGrafter"/>
</dbReference>
<dbReference type="SUPFAM" id="SSF55729">
    <property type="entry name" value="Acyl-CoA N-acyltransferases (Nat)"/>
    <property type="match status" value="1"/>
</dbReference>
<sequence>MDDRLATWTAAGAPGPEALTGRRVELQPLQAARHAADLFAAAHGRDADPHLWDHMAYGPFPDAAALAAWAREREDGEDPRFYAVVDRVTGRAGGVVSLMRVDCANGCIEIGNVWFGAALQRTPQATEAIALLARHAFDDLGHRRLEWKCDAANARSRAAALRLGFTYEGTFRQHMIVKGRNRDTAWFAIVDGDWPAVKAALEAWLDPANFDARGRQRASLAALRT</sequence>
<dbReference type="EMBL" id="CP042430">
    <property type="protein sequence ID" value="QEC50001.1"/>
    <property type="molecule type" value="Genomic_DNA"/>
</dbReference>
<dbReference type="RefSeq" id="WP_146922366.1">
    <property type="nucleotide sequence ID" value="NZ_CP042430.1"/>
</dbReference>
<keyword evidence="2" id="KW-0808">Transferase</keyword>
<gene>
    <name evidence="2" type="ORF">FSW04_22145</name>
</gene>
<accession>A0A5B8UBJ8</accession>